<dbReference type="Pfam" id="PF01248">
    <property type="entry name" value="Ribosomal_L7Ae"/>
    <property type="match status" value="1"/>
</dbReference>
<dbReference type="FunFam" id="3.30.1330.30:FF:000001">
    <property type="entry name" value="60S ribosomal protein L30"/>
    <property type="match status" value="1"/>
</dbReference>
<dbReference type="EMBL" id="GL349437">
    <property type="protein sequence ID" value="KNC53575.1"/>
    <property type="molecule type" value="Genomic_DNA"/>
</dbReference>
<dbReference type="PROSITE" id="PS00709">
    <property type="entry name" value="RIBOSOMAL_L30E_1"/>
    <property type="match status" value="1"/>
</dbReference>
<evidence type="ECO:0000256" key="3">
    <source>
        <dbReference type="ARBA" id="ARBA00023274"/>
    </source>
</evidence>
<keyword evidence="6" id="KW-1185">Reference proteome</keyword>
<dbReference type="OMA" id="HRVSCLS"/>
<dbReference type="HAMAP" id="MF_00481">
    <property type="entry name" value="Ribosomal_eL30"/>
    <property type="match status" value="1"/>
</dbReference>
<protein>
    <submittedName>
        <fullName evidence="5">60S ribosomal protein L30</fullName>
    </submittedName>
</protein>
<dbReference type="NCBIfam" id="NF002172">
    <property type="entry name" value="PRK01018.1"/>
    <property type="match status" value="1"/>
</dbReference>
<keyword evidence="2 5" id="KW-0689">Ribosomal protein</keyword>
<dbReference type="GO" id="GO:0022625">
    <property type="term" value="C:cytosolic large ribosomal subunit"/>
    <property type="evidence" value="ECO:0007669"/>
    <property type="project" value="InterPro"/>
</dbReference>
<accession>A0A0L0DMU9</accession>
<evidence type="ECO:0000259" key="4">
    <source>
        <dbReference type="Pfam" id="PF01248"/>
    </source>
</evidence>
<evidence type="ECO:0000313" key="6">
    <source>
        <dbReference type="Proteomes" id="UP000054408"/>
    </source>
</evidence>
<dbReference type="InterPro" id="IPR029064">
    <property type="entry name" value="Ribosomal_eL30-like_sf"/>
</dbReference>
<dbReference type="Gene3D" id="3.30.1330.30">
    <property type="match status" value="1"/>
</dbReference>
<evidence type="ECO:0000256" key="2">
    <source>
        <dbReference type="ARBA" id="ARBA00022980"/>
    </source>
</evidence>
<dbReference type="RefSeq" id="XP_013761892.1">
    <property type="nucleotide sequence ID" value="XM_013906438.1"/>
</dbReference>
<dbReference type="GeneID" id="25561040"/>
<comment type="similarity">
    <text evidence="1">Belongs to the eukaryotic ribosomal protein eL30 family.</text>
</comment>
<dbReference type="InterPro" id="IPR022991">
    <property type="entry name" value="Ribosomal_eL30_CS"/>
</dbReference>
<dbReference type="GO" id="GO:0003723">
    <property type="term" value="F:RNA binding"/>
    <property type="evidence" value="ECO:0007669"/>
    <property type="project" value="InterPro"/>
</dbReference>
<dbReference type="OrthoDB" id="1928736at2759"/>
<dbReference type="Proteomes" id="UP000054408">
    <property type="component" value="Unassembled WGS sequence"/>
</dbReference>
<dbReference type="InterPro" id="IPR039109">
    <property type="entry name" value="Ribosomal_eL30-like"/>
</dbReference>
<name>A0A0L0DMU9_THETB</name>
<dbReference type="eggNOG" id="KOG2988">
    <property type="taxonomic scope" value="Eukaryota"/>
</dbReference>
<reference evidence="5 6" key="1">
    <citation type="submission" date="2010-05" db="EMBL/GenBank/DDBJ databases">
        <title>The Genome Sequence of Thecamonas trahens ATCC 50062.</title>
        <authorList>
            <consortium name="The Broad Institute Genome Sequencing Platform"/>
            <person name="Russ C."/>
            <person name="Cuomo C."/>
            <person name="Shea T."/>
            <person name="Young S.K."/>
            <person name="Zeng Q."/>
            <person name="Koehrsen M."/>
            <person name="Haas B."/>
            <person name="Borodovsky M."/>
            <person name="Guigo R."/>
            <person name="Alvarado L."/>
            <person name="Berlin A."/>
            <person name="Bochicchio J."/>
            <person name="Borenstein D."/>
            <person name="Chapman S."/>
            <person name="Chen Z."/>
            <person name="Freedman E."/>
            <person name="Gellesch M."/>
            <person name="Goldberg J."/>
            <person name="Griggs A."/>
            <person name="Gujja S."/>
            <person name="Heilman E."/>
            <person name="Heiman D."/>
            <person name="Hepburn T."/>
            <person name="Howarth C."/>
            <person name="Jen D."/>
            <person name="Larson L."/>
            <person name="Mehta T."/>
            <person name="Park D."/>
            <person name="Pearson M."/>
            <person name="Roberts A."/>
            <person name="Saif S."/>
            <person name="Shenoy N."/>
            <person name="Sisk P."/>
            <person name="Stolte C."/>
            <person name="Sykes S."/>
            <person name="Thomson T."/>
            <person name="Walk T."/>
            <person name="White J."/>
            <person name="Yandava C."/>
            <person name="Burger G."/>
            <person name="Gray M.W."/>
            <person name="Holland P.W.H."/>
            <person name="King N."/>
            <person name="Lang F.B.F."/>
            <person name="Roger A.J."/>
            <person name="Ruiz-Trillo I."/>
            <person name="Lander E."/>
            <person name="Nusbaum C."/>
        </authorList>
    </citation>
    <scope>NUCLEOTIDE SEQUENCE [LARGE SCALE GENOMIC DNA]</scope>
    <source>
        <strain evidence="5 6">ATCC 50062</strain>
    </source>
</reference>
<gene>
    <name evidence="5" type="ORF">AMSG_01285</name>
</gene>
<dbReference type="GO" id="GO:0003735">
    <property type="term" value="F:structural constituent of ribosome"/>
    <property type="evidence" value="ECO:0007669"/>
    <property type="project" value="InterPro"/>
</dbReference>
<dbReference type="InterPro" id="IPR004038">
    <property type="entry name" value="Ribosomal_eL8/eL30/eS12/Gad45"/>
</dbReference>
<dbReference type="SUPFAM" id="SSF55315">
    <property type="entry name" value="L30e-like"/>
    <property type="match status" value="1"/>
</dbReference>
<feature type="domain" description="Ribosomal protein eL8/eL30/eS12/Gadd45" evidence="4">
    <location>
        <begin position="12"/>
        <end position="104"/>
    </location>
</feature>
<sequence length="111" mass="11927">MVATKKKGGSESINSHLALVMKSGKFCLGYKQTLKALRAGKAKLVLLSSNTPPLVKSELEYYSMLAKTGVHHYDGTNNDLGAACGQYFRVSMMAVIDEGDSDIIQSIPSEA</sequence>
<keyword evidence="3" id="KW-0687">Ribonucleoprotein</keyword>
<dbReference type="STRING" id="461836.A0A0L0DMU9"/>
<organism evidence="5 6">
    <name type="scientific">Thecamonas trahens ATCC 50062</name>
    <dbReference type="NCBI Taxonomy" id="461836"/>
    <lineage>
        <taxon>Eukaryota</taxon>
        <taxon>Apusozoa</taxon>
        <taxon>Apusomonadida</taxon>
        <taxon>Apusomonadidae</taxon>
        <taxon>Thecamonas</taxon>
    </lineage>
</organism>
<evidence type="ECO:0000256" key="1">
    <source>
        <dbReference type="ARBA" id="ARBA00007326"/>
    </source>
</evidence>
<dbReference type="PANTHER" id="PTHR11449">
    <property type="entry name" value="RIBOSOMAL PROTEIN L30"/>
    <property type="match status" value="1"/>
</dbReference>
<evidence type="ECO:0000313" key="5">
    <source>
        <dbReference type="EMBL" id="KNC53575.1"/>
    </source>
</evidence>
<dbReference type="InterPro" id="IPR000231">
    <property type="entry name" value="Ribosomal_eL30"/>
</dbReference>
<dbReference type="AlphaFoldDB" id="A0A0L0DMU9"/>
<proteinExistence type="inferred from homology"/>